<dbReference type="GO" id="GO:0051213">
    <property type="term" value="F:dioxygenase activity"/>
    <property type="evidence" value="ECO:0007669"/>
    <property type="project" value="UniProtKB-KW"/>
</dbReference>
<evidence type="ECO:0000256" key="7">
    <source>
        <dbReference type="ARBA" id="ARBA00023002"/>
    </source>
</evidence>
<evidence type="ECO:0000256" key="6">
    <source>
        <dbReference type="ARBA" id="ARBA00022741"/>
    </source>
</evidence>
<dbReference type="CDD" id="cd04730">
    <property type="entry name" value="NPD_like"/>
    <property type="match status" value="1"/>
</dbReference>
<comment type="cofactor">
    <cofactor evidence="1">
        <name>FMN</name>
        <dbReference type="ChEBI" id="CHEBI:58210"/>
    </cofactor>
</comment>
<keyword evidence="6" id="KW-0547">Nucleotide-binding</keyword>
<evidence type="ECO:0000256" key="11">
    <source>
        <dbReference type="ARBA" id="ARBA00067136"/>
    </source>
</evidence>
<dbReference type="GO" id="GO:0018580">
    <property type="term" value="F:nitronate monooxygenase activity"/>
    <property type="evidence" value="ECO:0007669"/>
    <property type="project" value="InterPro"/>
</dbReference>
<dbReference type="GO" id="GO:0000166">
    <property type="term" value="F:nucleotide binding"/>
    <property type="evidence" value="ECO:0007669"/>
    <property type="project" value="UniProtKB-KW"/>
</dbReference>
<sequence length="358" mass="39191">MPGKLFNLKRPIILAPMAGVGTPELCAAVSNCGGLGSLPTGYLTRKQAEKNIRKVKKLTSKPFAVNLFIPEPIPDFDHKQASSMIDYLNEIRLKLSLKPMTIHDIIRQDEDIDSWISLLIKERVSAVSFTFGSLTSGQIKELKRHNIVVMGTATHVAEAFHLKQVGCDAIIAQGYEAGGHQGTFLHHKSNPLGTMALVPQIVDAVSDLPVIAAGGISDGRGVLAAISLGAGAVQLGTAFIPAQESCASDMYKKAILNSRDKGTRLTRHISGKFARALDNDWIDELEKRPSLPYPLQHYLTSEIRTAFASQNHNEMAAFWAGQGAPLVQGGYVEDIMERMDGQLRQAQEMMLSRFNQYR</sequence>
<dbReference type="Pfam" id="PF03060">
    <property type="entry name" value="NMO"/>
    <property type="match status" value="1"/>
</dbReference>
<reference evidence="12 13" key="1">
    <citation type="submission" date="2015-11" db="EMBL/GenBank/DDBJ databases">
        <title>Genomic analysis of 38 Legionella species identifies large and diverse effector repertoires.</title>
        <authorList>
            <person name="Burstein D."/>
            <person name="Amaro F."/>
            <person name="Zusman T."/>
            <person name="Lifshitz Z."/>
            <person name="Cohen O."/>
            <person name="Gilbert J.A."/>
            <person name="Pupko T."/>
            <person name="Shuman H.A."/>
            <person name="Segal G."/>
        </authorList>
    </citation>
    <scope>NUCLEOTIDE SEQUENCE [LARGE SCALE GENOMIC DNA]</scope>
    <source>
        <strain evidence="12 13">Mt.St.Helens-9</strain>
    </source>
</reference>
<evidence type="ECO:0000256" key="4">
    <source>
        <dbReference type="ARBA" id="ARBA00022630"/>
    </source>
</evidence>
<dbReference type="AlphaFoldDB" id="A0A0W0YY59"/>
<comment type="caution">
    <text evidence="12">The sequence shown here is derived from an EMBL/GenBank/DDBJ whole genome shotgun (WGS) entry which is preliminary data.</text>
</comment>
<evidence type="ECO:0000313" key="13">
    <source>
        <dbReference type="Proteomes" id="UP000054877"/>
    </source>
</evidence>
<evidence type="ECO:0000256" key="1">
    <source>
        <dbReference type="ARBA" id="ARBA00001917"/>
    </source>
</evidence>
<evidence type="ECO:0000256" key="3">
    <source>
        <dbReference type="ARBA" id="ARBA00022575"/>
    </source>
</evidence>
<comment type="similarity">
    <text evidence="2">Belongs to the nitronate monooxygenase family. NMO class I subfamily.</text>
</comment>
<keyword evidence="5" id="KW-0288">FMN</keyword>
<keyword evidence="3" id="KW-0216">Detoxification</keyword>
<keyword evidence="12" id="KW-0223">Dioxygenase</keyword>
<name>A0A0W0YY59_LEGSP</name>
<dbReference type="STRING" id="452.Lspi_2475"/>
<evidence type="ECO:0000256" key="2">
    <source>
        <dbReference type="ARBA" id="ARBA00009881"/>
    </source>
</evidence>
<evidence type="ECO:0000313" key="12">
    <source>
        <dbReference type="EMBL" id="KTD61845.1"/>
    </source>
</evidence>
<dbReference type="Proteomes" id="UP000054877">
    <property type="component" value="Unassembled WGS sequence"/>
</dbReference>
<dbReference type="EMBL" id="LNYX01000031">
    <property type="protein sequence ID" value="KTD61845.1"/>
    <property type="molecule type" value="Genomic_DNA"/>
</dbReference>
<evidence type="ECO:0000256" key="5">
    <source>
        <dbReference type="ARBA" id="ARBA00022643"/>
    </source>
</evidence>
<proteinExistence type="inferred from homology"/>
<keyword evidence="7 12" id="KW-0560">Oxidoreductase</keyword>
<evidence type="ECO:0000256" key="10">
    <source>
        <dbReference type="ARBA" id="ARBA00049401"/>
    </source>
</evidence>
<dbReference type="FunFam" id="3.20.20.70:FF:000154">
    <property type="entry name" value="Probable nitronate monooxygenase"/>
    <property type="match status" value="1"/>
</dbReference>
<evidence type="ECO:0000256" key="8">
    <source>
        <dbReference type="ARBA" id="ARBA00023033"/>
    </source>
</evidence>
<dbReference type="GO" id="GO:0009636">
    <property type="term" value="P:response to toxic substance"/>
    <property type="evidence" value="ECO:0007669"/>
    <property type="project" value="UniProtKB-KW"/>
</dbReference>
<dbReference type="InterPro" id="IPR013785">
    <property type="entry name" value="Aldolase_TIM"/>
</dbReference>
<dbReference type="PATRIC" id="fig|452.5.peg.2732"/>
<keyword evidence="13" id="KW-1185">Reference proteome</keyword>
<dbReference type="PANTHER" id="PTHR42747">
    <property type="entry name" value="NITRONATE MONOOXYGENASE-RELATED"/>
    <property type="match status" value="1"/>
</dbReference>
<gene>
    <name evidence="12" type="ORF">Lspi_2475</name>
</gene>
<protein>
    <recommendedName>
        <fullName evidence="11">Nitronate monooxygenase</fullName>
    </recommendedName>
    <alternativeName>
        <fullName evidence="9">Propionate 3-nitronate monooxygenase</fullName>
    </alternativeName>
</protein>
<comment type="catalytic activity">
    <reaction evidence="10">
        <text>3 propionate 3-nitronate + 3 O2 + H2O = 3 3-oxopropanoate + 2 nitrate + nitrite + H2O2 + 3 H(+)</text>
        <dbReference type="Rhea" id="RHEA:57332"/>
        <dbReference type="ChEBI" id="CHEBI:15377"/>
        <dbReference type="ChEBI" id="CHEBI:15378"/>
        <dbReference type="ChEBI" id="CHEBI:15379"/>
        <dbReference type="ChEBI" id="CHEBI:16240"/>
        <dbReference type="ChEBI" id="CHEBI:16301"/>
        <dbReference type="ChEBI" id="CHEBI:17632"/>
        <dbReference type="ChEBI" id="CHEBI:33190"/>
        <dbReference type="ChEBI" id="CHEBI:136067"/>
    </reaction>
</comment>
<accession>A0A0W0YY59</accession>
<keyword evidence="4" id="KW-0285">Flavoprotein</keyword>
<dbReference type="Gene3D" id="3.20.20.70">
    <property type="entry name" value="Aldolase class I"/>
    <property type="match status" value="1"/>
</dbReference>
<dbReference type="InterPro" id="IPR004136">
    <property type="entry name" value="NMO"/>
</dbReference>
<dbReference type="SUPFAM" id="SSF51412">
    <property type="entry name" value="Inosine monophosphate dehydrogenase (IMPDH)"/>
    <property type="match status" value="1"/>
</dbReference>
<organism evidence="12 13">
    <name type="scientific">Legionella spiritensis</name>
    <dbReference type="NCBI Taxonomy" id="452"/>
    <lineage>
        <taxon>Bacteria</taxon>
        <taxon>Pseudomonadati</taxon>
        <taxon>Pseudomonadota</taxon>
        <taxon>Gammaproteobacteria</taxon>
        <taxon>Legionellales</taxon>
        <taxon>Legionellaceae</taxon>
        <taxon>Legionella</taxon>
    </lineage>
</organism>
<dbReference type="PANTHER" id="PTHR42747:SF3">
    <property type="entry name" value="NITRONATE MONOOXYGENASE-RELATED"/>
    <property type="match status" value="1"/>
</dbReference>
<keyword evidence="8" id="KW-0503">Monooxygenase</keyword>
<evidence type="ECO:0000256" key="9">
    <source>
        <dbReference type="ARBA" id="ARBA00031155"/>
    </source>
</evidence>